<reference evidence="6 7" key="1">
    <citation type="submission" date="2018-04" db="EMBL/GenBank/DDBJ databases">
        <authorList>
            <person name="Go L.Y."/>
            <person name="Mitchell J.A."/>
        </authorList>
    </citation>
    <scope>NUCLEOTIDE SEQUENCE [LARGE SCALE GENOMIC DNA]</scope>
    <source>
        <strain evidence="6">ULC066bin1</strain>
    </source>
</reference>
<sequence>MDFTNILGFTAASLTTLAFLPQVIQVWRSRSTKDISLPMLITFIAGVSLWLIYGMLVNAAPIIIANAVTLILNLAILRFKLKHG</sequence>
<comment type="subcellular location">
    <subcellularLocation>
        <location evidence="1">Membrane</location>
        <topology evidence="1">Multi-pass membrane protein</topology>
    </subcellularLocation>
</comment>
<protein>
    <recommendedName>
        <fullName evidence="8">MtN3 and saliva related transmembrane protein</fullName>
    </recommendedName>
</protein>
<keyword evidence="4 5" id="KW-0472">Membrane</keyword>
<keyword evidence="2 5" id="KW-0812">Transmembrane</keyword>
<evidence type="ECO:0000313" key="7">
    <source>
        <dbReference type="Proteomes" id="UP000249467"/>
    </source>
</evidence>
<dbReference type="InterPro" id="IPR047662">
    <property type="entry name" value="SemiSWEET"/>
</dbReference>
<dbReference type="Proteomes" id="UP000249467">
    <property type="component" value="Unassembled WGS sequence"/>
</dbReference>
<dbReference type="Gene3D" id="1.20.1280.290">
    <property type="match status" value="1"/>
</dbReference>
<evidence type="ECO:0000256" key="1">
    <source>
        <dbReference type="ARBA" id="ARBA00004141"/>
    </source>
</evidence>
<evidence type="ECO:0000256" key="5">
    <source>
        <dbReference type="SAM" id="Phobius"/>
    </source>
</evidence>
<organism evidence="6 7">
    <name type="scientific">Pseudanabaena frigida</name>
    <dbReference type="NCBI Taxonomy" id="945775"/>
    <lineage>
        <taxon>Bacteria</taxon>
        <taxon>Bacillati</taxon>
        <taxon>Cyanobacteriota</taxon>
        <taxon>Cyanophyceae</taxon>
        <taxon>Pseudanabaenales</taxon>
        <taxon>Pseudanabaenaceae</taxon>
        <taxon>Pseudanabaena</taxon>
    </lineage>
</organism>
<feature type="transmembrane region" description="Helical" evidence="5">
    <location>
        <begin position="6"/>
        <end position="23"/>
    </location>
</feature>
<evidence type="ECO:0008006" key="8">
    <source>
        <dbReference type="Google" id="ProtNLM"/>
    </source>
</evidence>
<keyword evidence="3 5" id="KW-1133">Transmembrane helix</keyword>
<dbReference type="EMBL" id="QBML01000005">
    <property type="protein sequence ID" value="PZO43381.1"/>
    <property type="molecule type" value="Genomic_DNA"/>
</dbReference>
<dbReference type="AlphaFoldDB" id="A0A2W4Y7G4"/>
<dbReference type="GO" id="GO:0051119">
    <property type="term" value="F:sugar transmembrane transporter activity"/>
    <property type="evidence" value="ECO:0007669"/>
    <property type="project" value="InterPro"/>
</dbReference>
<proteinExistence type="predicted"/>
<feature type="transmembrane region" description="Helical" evidence="5">
    <location>
        <begin position="59"/>
        <end position="79"/>
    </location>
</feature>
<accession>A0A2W4Y7G4</accession>
<name>A0A2W4Y7G4_9CYAN</name>
<dbReference type="NCBIfam" id="NF037968">
    <property type="entry name" value="SemiSWEET_2"/>
    <property type="match status" value="1"/>
</dbReference>
<gene>
    <name evidence="6" type="ORF">DCF19_05400</name>
</gene>
<comment type="caution">
    <text evidence="6">The sequence shown here is derived from an EMBL/GenBank/DDBJ whole genome shotgun (WGS) entry which is preliminary data.</text>
</comment>
<dbReference type="InterPro" id="IPR006603">
    <property type="entry name" value="PQ-loop_rpt"/>
</dbReference>
<dbReference type="GO" id="GO:0016020">
    <property type="term" value="C:membrane"/>
    <property type="evidence" value="ECO:0007669"/>
    <property type="project" value="UniProtKB-SubCell"/>
</dbReference>
<evidence type="ECO:0000313" key="6">
    <source>
        <dbReference type="EMBL" id="PZO43381.1"/>
    </source>
</evidence>
<evidence type="ECO:0000256" key="3">
    <source>
        <dbReference type="ARBA" id="ARBA00022989"/>
    </source>
</evidence>
<feature type="transmembrane region" description="Helical" evidence="5">
    <location>
        <begin position="35"/>
        <end position="53"/>
    </location>
</feature>
<dbReference type="Pfam" id="PF04193">
    <property type="entry name" value="PQ-loop"/>
    <property type="match status" value="1"/>
</dbReference>
<evidence type="ECO:0000256" key="4">
    <source>
        <dbReference type="ARBA" id="ARBA00023136"/>
    </source>
</evidence>
<reference evidence="6 7" key="2">
    <citation type="submission" date="2018-06" db="EMBL/GenBank/DDBJ databases">
        <title>Metagenomic assembly of (sub)arctic Cyanobacteria and their associated microbiome from non-axenic cultures.</title>
        <authorList>
            <person name="Baurain D."/>
        </authorList>
    </citation>
    <scope>NUCLEOTIDE SEQUENCE [LARGE SCALE GENOMIC DNA]</scope>
    <source>
        <strain evidence="6">ULC066bin1</strain>
    </source>
</reference>
<evidence type="ECO:0000256" key="2">
    <source>
        <dbReference type="ARBA" id="ARBA00022692"/>
    </source>
</evidence>